<evidence type="ECO:0000313" key="2">
    <source>
        <dbReference type="EMBL" id="KKM92355.1"/>
    </source>
</evidence>
<feature type="non-terminal residue" evidence="2">
    <location>
        <position position="215"/>
    </location>
</feature>
<reference evidence="2" key="1">
    <citation type="journal article" date="2015" name="Nature">
        <title>Complex archaea that bridge the gap between prokaryotes and eukaryotes.</title>
        <authorList>
            <person name="Spang A."/>
            <person name="Saw J.H."/>
            <person name="Jorgensen S.L."/>
            <person name="Zaremba-Niedzwiedzka K."/>
            <person name="Martijn J."/>
            <person name="Lind A.E."/>
            <person name="van Eijk R."/>
            <person name="Schleper C."/>
            <person name="Guy L."/>
            <person name="Ettema T.J."/>
        </authorList>
    </citation>
    <scope>NUCLEOTIDE SEQUENCE</scope>
</reference>
<dbReference type="SUPFAM" id="SSF53448">
    <property type="entry name" value="Nucleotide-diphospho-sugar transferases"/>
    <property type="match status" value="1"/>
</dbReference>
<sequence length="215" mass="24177">MIAIVLLTCDRPKERTEYAFKTLEALTNLSASDDEFWMHIADDGSDPAFREEIVARAREQYGDRTSVSNSEGRGYGGNYNLALQDAHRVADLVLPLEDDWELVRPFDLAPIAAALRADAFRCCRLAYIGFTSELRGTMIWNENLHWLAFDPASPERHVFAGGPRLETVSFERDIGIWPENLQQGKTEMEVASRAEARAGVVWPMDLVKPSGDLFV</sequence>
<evidence type="ECO:0000259" key="1">
    <source>
        <dbReference type="Pfam" id="PF00535"/>
    </source>
</evidence>
<proteinExistence type="predicted"/>
<organism evidence="2">
    <name type="scientific">marine sediment metagenome</name>
    <dbReference type="NCBI Taxonomy" id="412755"/>
    <lineage>
        <taxon>unclassified sequences</taxon>
        <taxon>metagenomes</taxon>
        <taxon>ecological metagenomes</taxon>
    </lineage>
</organism>
<dbReference type="InterPro" id="IPR029044">
    <property type="entry name" value="Nucleotide-diphossugar_trans"/>
</dbReference>
<dbReference type="EMBL" id="LAZR01006404">
    <property type="protein sequence ID" value="KKM92355.1"/>
    <property type="molecule type" value="Genomic_DNA"/>
</dbReference>
<accession>A0A0F9NU33</accession>
<name>A0A0F9NU33_9ZZZZ</name>
<dbReference type="InterPro" id="IPR001173">
    <property type="entry name" value="Glyco_trans_2-like"/>
</dbReference>
<dbReference type="Pfam" id="PF00535">
    <property type="entry name" value="Glycos_transf_2"/>
    <property type="match status" value="1"/>
</dbReference>
<dbReference type="AlphaFoldDB" id="A0A0F9NU33"/>
<protein>
    <recommendedName>
        <fullName evidence="1">Glycosyltransferase 2-like domain-containing protein</fullName>
    </recommendedName>
</protein>
<comment type="caution">
    <text evidence="2">The sequence shown here is derived from an EMBL/GenBank/DDBJ whole genome shotgun (WGS) entry which is preliminary data.</text>
</comment>
<gene>
    <name evidence="2" type="ORF">LCGC14_1219350</name>
</gene>
<feature type="domain" description="Glycosyltransferase 2-like" evidence="1">
    <location>
        <begin position="21"/>
        <end position="117"/>
    </location>
</feature>